<evidence type="ECO:0000313" key="3">
    <source>
        <dbReference type="EMBL" id="AXK35446.1"/>
    </source>
</evidence>
<comment type="similarity">
    <text evidence="1">Belongs to the thioesterase family.</text>
</comment>
<sequence length="259" mass="28292">MTTVQSYSRNRHTDDSLTLYCLAHAGGSAAVYRRWSDFLPASVRVRPLELPGHGTRIREPLVEDLQLLVAELVRTIRPAADGERFAVFGHSFGAILGVELARRLHQLEVPPVALLVGGRNGPAEPLSHRPIHSLPDDKFVTALSRYGGLPESLLAEPDLLRLFLPAIRNDLRLVETYARPSGPALDVPVTAFAGRRDRLTDAQGVLGWARETTAEFDLTLLPGGHFFLNEPAFPPVLSARLARLTSGAQAVEPSPPLRT</sequence>
<organism evidence="3 4">
    <name type="scientific">Streptomyces armeniacus</name>
    <dbReference type="NCBI Taxonomy" id="83291"/>
    <lineage>
        <taxon>Bacteria</taxon>
        <taxon>Bacillati</taxon>
        <taxon>Actinomycetota</taxon>
        <taxon>Actinomycetes</taxon>
        <taxon>Kitasatosporales</taxon>
        <taxon>Streptomycetaceae</taxon>
        <taxon>Streptomyces</taxon>
    </lineage>
</organism>
<accession>A0A345XUY0</accession>
<name>A0A345XUY0_9ACTN</name>
<reference evidence="3 4" key="1">
    <citation type="submission" date="2018-07" db="EMBL/GenBank/DDBJ databases">
        <title>Draft genome of the type strain Streptomyces armeniacus ATCC 15676.</title>
        <authorList>
            <person name="Labana P."/>
            <person name="Gosse J.T."/>
            <person name="Boddy C.N."/>
        </authorList>
    </citation>
    <scope>NUCLEOTIDE SEQUENCE [LARGE SCALE GENOMIC DNA]</scope>
    <source>
        <strain evidence="3 4">ATCC 15676</strain>
    </source>
</reference>
<dbReference type="Gene3D" id="3.40.50.1820">
    <property type="entry name" value="alpha/beta hydrolase"/>
    <property type="match status" value="1"/>
</dbReference>
<feature type="domain" description="Thioesterase" evidence="2">
    <location>
        <begin position="18"/>
        <end position="238"/>
    </location>
</feature>
<proteinExistence type="inferred from homology"/>
<evidence type="ECO:0000259" key="2">
    <source>
        <dbReference type="Pfam" id="PF00975"/>
    </source>
</evidence>
<dbReference type="Proteomes" id="UP000254425">
    <property type="component" value="Chromosome"/>
</dbReference>
<protein>
    <submittedName>
        <fullName evidence="3">Thioesterase</fullName>
    </submittedName>
</protein>
<evidence type="ECO:0000256" key="1">
    <source>
        <dbReference type="ARBA" id="ARBA00007169"/>
    </source>
</evidence>
<dbReference type="AlphaFoldDB" id="A0A345XUY0"/>
<gene>
    <name evidence="3" type="ORF">DVA86_25145</name>
</gene>
<dbReference type="InterPro" id="IPR012223">
    <property type="entry name" value="TEII"/>
</dbReference>
<dbReference type="PANTHER" id="PTHR11487:SF0">
    <property type="entry name" value="S-ACYL FATTY ACID SYNTHASE THIOESTERASE, MEDIUM CHAIN"/>
    <property type="match status" value="1"/>
</dbReference>
<keyword evidence="4" id="KW-1185">Reference proteome</keyword>
<dbReference type="EMBL" id="CP031320">
    <property type="protein sequence ID" value="AXK35446.1"/>
    <property type="molecule type" value="Genomic_DNA"/>
</dbReference>
<dbReference type="Pfam" id="PF00975">
    <property type="entry name" value="Thioesterase"/>
    <property type="match status" value="1"/>
</dbReference>
<dbReference type="GO" id="GO:0008610">
    <property type="term" value="P:lipid biosynthetic process"/>
    <property type="evidence" value="ECO:0007669"/>
    <property type="project" value="TreeGrafter"/>
</dbReference>
<dbReference type="RefSeq" id="WP_208881618.1">
    <property type="nucleotide sequence ID" value="NZ_CP031320.1"/>
</dbReference>
<dbReference type="KEGG" id="sarm:DVA86_25145"/>
<dbReference type="PANTHER" id="PTHR11487">
    <property type="entry name" value="THIOESTERASE"/>
    <property type="match status" value="1"/>
</dbReference>
<dbReference type="InterPro" id="IPR029058">
    <property type="entry name" value="AB_hydrolase_fold"/>
</dbReference>
<dbReference type="InterPro" id="IPR001031">
    <property type="entry name" value="Thioesterase"/>
</dbReference>
<dbReference type="SUPFAM" id="SSF53474">
    <property type="entry name" value="alpha/beta-Hydrolases"/>
    <property type="match status" value="1"/>
</dbReference>
<evidence type="ECO:0000313" key="4">
    <source>
        <dbReference type="Proteomes" id="UP000254425"/>
    </source>
</evidence>